<evidence type="ECO:0000313" key="1">
    <source>
        <dbReference type="EMBL" id="AFS52289.1"/>
    </source>
</evidence>
<dbReference type="Proteomes" id="UP000006177">
    <property type="component" value="Chromosome"/>
</dbReference>
<accession>J9Z7C4</accession>
<proteinExistence type="predicted"/>
<organism evidence="1 2">
    <name type="scientific">Leptospirillum ferriphilum (strain ML-04)</name>
    <dbReference type="NCBI Taxonomy" id="1048260"/>
    <lineage>
        <taxon>Bacteria</taxon>
        <taxon>Pseudomonadati</taxon>
        <taxon>Nitrospirota</taxon>
        <taxon>Nitrospiria</taxon>
        <taxon>Nitrospirales</taxon>
        <taxon>Nitrospiraceae</taxon>
        <taxon>Leptospirillum</taxon>
    </lineage>
</organism>
<name>J9Z7C4_LEPFM</name>
<dbReference type="HOGENOM" id="CLU_1702096_0_0_0"/>
<reference evidence="1 2" key="1">
    <citation type="journal article" date="2011" name="J. Microbiol.">
        <title>Complete genome of Leptospirillum ferriphilum ML-04 provides insight into its physiology and environmental adaptation.</title>
        <authorList>
            <person name="Mi S."/>
            <person name="Song J."/>
            <person name="Lin J."/>
            <person name="Che Y."/>
            <person name="Zheng H."/>
            <person name="Lin J."/>
        </authorList>
    </citation>
    <scope>NUCLEOTIDE SEQUENCE [LARGE SCALE GENOMIC DNA]</scope>
    <source>
        <strain evidence="1 2">ML-04</strain>
    </source>
</reference>
<dbReference type="PATRIC" id="fig|1048260.3.peg.35"/>
<dbReference type="AlphaFoldDB" id="J9Z7C4"/>
<sequence length="154" mass="17154">MRHAPLLLITIYRSGQTPAPDSNRRASFFFSVCVRFPGGVNDNSSTPAQRGQLVRLDRKGVQKIVENGDRMHLQQASLHPDTAWTSEHSSERFCETEPAFAVVVSPDVGGIRKPETVRKVLFHVRKRRAHGEQGRSRGGIAPPGLVLFSGDHRY</sequence>
<protein>
    <submittedName>
        <fullName evidence="1">Uncharacterized protein</fullName>
    </submittedName>
</protein>
<gene>
    <name evidence="1" type="ordered locus">LFML04_0035</name>
</gene>
<dbReference type="KEGG" id="lfi:LFML04_0035"/>
<dbReference type="STRING" id="1048260.LFML04_0035"/>
<dbReference type="EMBL" id="CP002919">
    <property type="protein sequence ID" value="AFS52289.1"/>
    <property type="molecule type" value="Genomic_DNA"/>
</dbReference>
<evidence type="ECO:0000313" key="2">
    <source>
        <dbReference type="Proteomes" id="UP000006177"/>
    </source>
</evidence>